<dbReference type="GO" id="GO:0005524">
    <property type="term" value="F:ATP binding"/>
    <property type="evidence" value="ECO:0007669"/>
    <property type="project" value="UniProtKB-KW"/>
</dbReference>
<dbReference type="InterPro" id="IPR036116">
    <property type="entry name" value="FN3_sf"/>
</dbReference>
<keyword evidence="5" id="KW-0472">Membrane</keyword>
<evidence type="ECO:0000256" key="4">
    <source>
        <dbReference type="SAM" id="Coils"/>
    </source>
</evidence>
<dbReference type="SMART" id="SM00387">
    <property type="entry name" value="HATPase_c"/>
    <property type="match status" value="1"/>
</dbReference>
<evidence type="ECO:0000259" key="6">
    <source>
        <dbReference type="PROSITE" id="PS50109"/>
    </source>
</evidence>
<gene>
    <name evidence="7" type="ORF">ACHKAR_07325</name>
</gene>
<dbReference type="Gene3D" id="3.30.565.10">
    <property type="entry name" value="Histidine kinase-like ATPase, C-terminal domain"/>
    <property type="match status" value="1"/>
</dbReference>
<dbReference type="EMBL" id="JBIPKE010000014">
    <property type="protein sequence ID" value="MFH6983243.1"/>
    <property type="molecule type" value="Genomic_DNA"/>
</dbReference>
<evidence type="ECO:0000256" key="5">
    <source>
        <dbReference type="SAM" id="Phobius"/>
    </source>
</evidence>
<feature type="domain" description="Histidine kinase" evidence="6">
    <location>
        <begin position="763"/>
        <end position="993"/>
    </location>
</feature>
<dbReference type="SUPFAM" id="SSF49265">
    <property type="entry name" value="Fibronectin type III"/>
    <property type="match status" value="1"/>
</dbReference>
<evidence type="ECO:0000256" key="1">
    <source>
        <dbReference type="ARBA" id="ARBA00000085"/>
    </source>
</evidence>
<dbReference type="Pfam" id="PF02518">
    <property type="entry name" value="HATPase_c"/>
    <property type="match status" value="1"/>
</dbReference>
<dbReference type="InterPro" id="IPR036097">
    <property type="entry name" value="HisK_dim/P_sf"/>
</dbReference>
<dbReference type="SUPFAM" id="SSF63829">
    <property type="entry name" value="Calcium-dependent phosphotriesterase"/>
    <property type="match status" value="1"/>
</dbReference>
<evidence type="ECO:0000256" key="2">
    <source>
        <dbReference type="ARBA" id="ARBA00012438"/>
    </source>
</evidence>
<dbReference type="InterPro" id="IPR036890">
    <property type="entry name" value="HATPase_C_sf"/>
</dbReference>
<dbReference type="EC" id="2.7.13.3" evidence="2"/>
<keyword evidence="5" id="KW-1133">Transmembrane helix</keyword>
<dbReference type="Gene3D" id="2.130.10.10">
    <property type="entry name" value="YVTN repeat-like/Quinoprotein amine dehydrogenase"/>
    <property type="match status" value="2"/>
</dbReference>
<evidence type="ECO:0000313" key="7">
    <source>
        <dbReference type="EMBL" id="MFH6983243.1"/>
    </source>
</evidence>
<dbReference type="PANTHER" id="PTHR43065:SF50">
    <property type="entry name" value="HISTIDINE KINASE"/>
    <property type="match status" value="1"/>
</dbReference>
<accession>A0ABW7N6T5</accession>
<feature type="coiled-coil region" evidence="4">
    <location>
        <begin position="706"/>
        <end position="747"/>
    </location>
</feature>
<comment type="catalytic activity">
    <reaction evidence="1">
        <text>ATP + protein L-histidine = ADP + protein N-phospho-L-histidine.</text>
        <dbReference type="EC" id="2.7.13.3"/>
    </reaction>
</comment>
<sequence length="1001" mass="112966">MVSNRITEMEQLPNGEIWFATQDGISTYDGTGWLSFPDSLGILPIIGKVCLEALSDSSVYVLGFNGDKLSFSVYTDDRWSPLNLPPEIASLPLHSRYVMGHHLSGHGNRLIIGTQNKLYFYSDNQWNLDLLGQKDPESFKINSIKTLGDTVLIASSQGLHLYFNGSLTTLVEHEEVLDLDYNEEDDTFYLLGKDWLGVLSSGSEEITFLFQNELIGYPDVGAVSNLMHHRGKLYYSSNSPLYQYDLHSHEKRAVITEYFDLDYVCMNAMVDHEGSLWVATLRGAFKVNNQDTWNFNSHFLLENEVSAILEDQNGDLYFGSNLGLNIVRSTGDIEKYPFPRKFIHARVMDMVSFEGNIYMAGNTAGVVRFKDGQYDFDLINENSRVLDLQVHQGRLYASCQNTIYRKDGNLWSPITTPQKDDYGIIRKMAFDDQRQLLLTQMGVSDLVSGEFIQSEILNDNNIYTGIQYDGQFLLGTANGVRVLEGNQIVHSPIYDHFDSPVYSFLADREGRLWVGTGKGIYLVSPNEAYHLSKTNGLAGNEVNRNALVLSRNGKILVGTDEGISIYDPRAIPELPVPKIEYLGATVNGTPTSSQSFDHSENNIRFQYRSVSFYDEEHINYRLKLDGLEDQWQHIPFYNQHTILYSNLKPGTYQFMVQARIGNGGWSPTATSPVLTVKSAFYDNSWFRVGVLILVILLTLFLARLRSRTLKSRNELLQARVQEKTRELKNQNSRLMKTIKELKSAQGQLIQSEKLASMGHLTAGIAHELNNPLNYIRGGAECIMKNLEELKHLQLQLHAKESEPALLAEYQMLMDDSNQLAQSILNGASKSTDIVKSLSSFTADSQNFYSFTDLQKEVDTSLTLLNNQIGFRITINKMFGNIPPIECYPAKINQLLVNLLMNAVQAIEHEGEITIRYYRKDDKRIGLEISDDGVGIPQDLQEQVFEPFFTTKDTNPGLGLAIVKSIVQEHHGSIKLDSKPGKGTKVRIFLPVNQTAHPELEL</sequence>
<organism evidence="7 8">
    <name type="scientific">Marinoscillum luteum</name>
    <dbReference type="NCBI Taxonomy" id="861051"/>
    <lineage>
        <taxon>Bacteria</taxon>
        <taxon>Pseudomonadati</taxon>
        <taxon>Bacteroidota</taxon>
        <taxon>Cytophagia</taxon>
        <taxon>Cytophagales</taxon>
        <taxon>Reichenbachiellaceae</taxon>
        <taxon>Marinoscillum</taxon>
    </lineage>
</organism>
<dbReference type="RefSeq" id="WP_395416800.1">
    <property type="nucleotide sequence ID" value="NZ_JBIPKE010000014.1"/>
</dbReference>
<dbReference type="Pfam" id="PF07494">
    <property type="entry name" value="Reg_prop"/>
    <property type="match status" value="1"/>
</dbReference>
<dbReference type="InterPro" id="IPR005467">
    <property type="entry name" value="His_kinase_dom"/>
</dbReference>
<keyword evidence="5" id="KW-0812">Transmembrane</keyword>
<feature type="transmembrane region" description="Helical" evidence="5">
    <location>
        <begin position="684"/>
        <end position="702"/>
    </location>
</feature>
<dbReference type="InterPro" id="IPR011123">
    <property type="entry name" value="Y_Y_Y"/>
</dbReference>
<dbReference type="Gene3D" id="2.60.40.10">
    <property type="entry name" value="Immunoglobulins"/>
    <property type="match status" value="1"/>
</dbReference>
<dbReference type="SUPFAM" id="SSF69322">
    <property type="entry name" value="Tricorn protease domain 2"/>
    <property type="match status" value="1"/>
</dbReference>
<dbReference type="SUPFAM" id="SSF55874">
    <property type="entry name" value="ATPase domain of HSP90 chaperone/DNA topoisomerase II/histidine kinase"/>
    <property type="match status" value="1"/>
</dbReference>
<dbReference type="Pfam" id="PF07495">
    <property type="entry name" value="Y_Y_Y"/>
    <property type="match status" value="1"/>
</dbReference>
<dbReference type="SUPFAM" id="SSF47384">
    <property type="entry name" value="Homodimeric domain of signal transducing histidine kinase"/>
    <property type="match status" value="1"/>
</dbReference>
<dbReference type="Proteomes" id="UP001610063">
    <property type="component" value="Unassembled WGS sequence"/>
</dbReference>
<evidence type="ECO:0000313" key="8">
    <source>
        <dbReference type="Proteomes" id="UP001610063"/>
    </source>
</evidence>
<dbReference type="InterPro" id="IPR003594">
    <property type="entry name" value="HATPase_dom"/>
</dbReference>
<keyword evidence="7" id="KW-0067">ATP-binding</keyword>
<proteinExistence type="predicted"/>
<dbReference type="InterPro" id="IPR011110">
    <property type="entry name" value="Reg_prop"/>
</dbReference>
<dbReference type="InterPro" id="IPR004358">
    <property type="entry name" value="Sig_transdc_His_kin-like_C"/>
</dbReference>
<name>A0ABW7N6T5_9BACT</name>
<protein>
    <recommendedName>
        <fullName evidence="2">histidine kinase</fullName>
        <ecNumber evidence="2">2.7.13.3</ecNumber>
    </recommendedName>
</protein>
<dbReference type="PROSITE" id="PS50109">
    <property type="entry name" value="HIS_KIN"/>
    <property type="match status" value="1"/>
</dbReference>
<keyword evidence="3" id="KW-0597">Phosphoprotein</keyword>
<evidence type="ECO:0000256" key="3">
    <source>
        <dbReference type="ARBA" id="ARBA00022553"/>
    </source>
</evidence>
<dbReference type="PRINTS" id="PR00344">
    <property type="entry name" value="BCTRLSENSOR"/>
</dbReference>
<keyword evidence="4" id="KW-0175">Coiled coil</keyword>
<reference evidence="7 8" key="1">
    <citation type="journal article" date="2013" name="Int. J. Syst. Evol. Microbiol.">
        <title>Marinoscillum luteum sp. nov., isolated from marine sediment.</title>
        <authorList>
            <person name="Cha I.T."/>
            <person name="Park S.J."/>
            <person name="Kim S.J."/>
            <person name="Kim J.G."/>
            <person name="Jung M.Y."/>
            <person name="Shin K.S."/>
            <person name="Kwon K.K."/>
            <person name="Yang S.H."/>
            <person name="Seo Y.S."/>
            <person name="Rhee S.K."/>
        </authorList>
    </citation>
    <scope>NUCLEOTIDE SEQUENCE [LARGE SCALE GENOMIC DNA]</scope>
    <source>
        <strain evidence="7 8">KCTC 23939</strain>
    </source>
</reference>
<dbReference type="InterPro" id="IPR013783">
    <property type="entry name" value="Ig-like_fold"/>
</dbReference>
<dbReference type="InterPro" id="IPR003661">
    <property type="entry name" value="HisK_dim/P_dom"/>
</dbReference>
<dbReference type="Gene3D" id="1.10.287.130">
    <property type="match status" value="1"/>
</dbReference>
<keyword evidence="8" id="KW-1185">Reference proteome</keyword>
<dbReference type="PANTHER" id="PTHR43065">
    <property type="entry name" value="SENSOR HISTIDINE KINASE"/>
    <property type="match status" value="1"/>
</dbReference>
<keyword evidence="7" id="KW-0547">Nucleotide-binding</keyword>
<dbReference type="CDD" id="cd00082">
    <property type="entry name" value="HisKA"/>
    <property type="match status" value="1"/>
</dbReference>
<dbReference type="InterPro" id="IPR015943">
    <property type="entry name" value="WD40/YVTN_repeat-like_dom_sf"/>
</dbReference>
<comment type="caution">
    <text evidence="7">The sequence shown here is derived from an EMBL/GenBank/DDBJ whole genome shotgun (WGS) entry which is preliminary data.</text>
</comment>